<accession>A0A9D1D197</accession>
<comment type="caution">
    <text evidence="1">The sequence shown here is derived from an EMBL/GenBank/DDBJ whole genome shotgun (WGS) entry which is preliminary data.</text>
</comment>
<gene>
    <name evidence="1" type="ORF">IAB26_07435</name>
</gene>
<dbReference type="Proteomes" id="UP000886886">
    <property type="component" value="Unassembled WGS sequence"/>
</dbReference>
<evidence type="ECO:0000313" key="2">
    <source>
        <dbReference type="Proteomes" id="UP000886886"/>
    </source>
</evidence>
<reference evidence="1" key="2">
    <citation type="journal article" date="2021" name="PeerJ">
        <title>Extensive microbial diversity within the chicken gut microbiome revealed by metagenomics and culture.</title>
        <authorList>
            <person name="Gilroy R."/>
            <person name="Ravi A."/>
            <person name="Getino M."/>
            <person name="Pursley I."/>
            <person name="Horton D.L."/>
            <person name="Alikhan N.F."/>
            <person name="Baker D."/>
            <person name="Gharbi K."/>
            <person name="Hall N."/>
            <person name="Watson M."/>
            <person name="Adriaenssens E.M."/>
            <person name="Foster-Nyarko E."/>
            <person name="Jarju S."/>
            <person name="Secka A."/>
            <person name="Antonio M."/>
            <person name="Oren A."/>
            <person name="Chaudhuri R.R."/>
            <person name="La Ragione R."/>
            <person name="Hildebrand F."/>
            <person name="Pallen M.J."/>
        </authorList>
    </citation>
    <scope>NUCLEOTIDE SEQUENCE</scope>
    <source>
        <strain evidence="1">ChiSjej3B21-11622</strain>
    </source>
</reference>
<protein>
    <submittedName>
        <fullName evidence="1">Uncharacterized protein</fullName>
    </submittedName>
</protein>
<sequence length="73" mass="8545">MKKKRVIWTYGNVILPLDVGERARYFQNGVLKVTGRVLRVLEQTEKYIKFETKELCYCIAYNDVEEAEMVLAA</sequence>
<name>A0A9D1D197_9FIRM</name>
<dbReference type="AlphaFoldDB" id="A0A9D1D197"/>
<organism evidence="1 2">
    <name type="scientific">Candidatus Limivivens merdigallinarum</name>
    <dbReference type="NCBI Taxonomy" id="2840859"/>
    <lineage>
        <taxon>Bacteria</taxon>
        <taxon>Bacillati</taxon>
        <taxon>Bacillota</taxon>
        <taxon>Clostridia</taxon>
        <taxon>Lachnospirales</taxon>
        <taxon>Lachnospiraceae</taxon>
        <taxon>Lachnospiraceae incertae sedis</taxon>
        <taxon>Candidatus Limivivens</taxon>
    </lineage>
</organism>
<reference evidence="1" key="1">
    <citation type="submission" date="2020-10" db="EMBL/GenBank/DDBJ databases">
        <authorList>
            <person name="Gilroy R."/>
        </authorList>
    </citation>
    <scope>NUCLEOTIDE SEQUENCE</scope>
    <source>
        <strain evidence="1">ChiSjej3B21-11622</strain>
    </source>
</reference>
<evidence type="ECO:0000313" key="1">
    <source>
        <dbReference type="EMBL" id="HIQ96378.1"/>
    </source>
</evidence>
<dbReference type="EMBL" id="DVFT01000108">
    <property type="protein sequence ID" value="HIQ96378.1"/>
    <property type="molecule type" value="Genomic_DNA"/>
</dbReference>
<proteinExistence type="predicted"/>